<feature type="domain" description="Reverse transcriptase" evidence="1">
    <location>
        <begin position="488"/>
        <end position="583"/>
    </location>
</feature>
<evidence type="ECO:0000313" key="2">
    <source>
        <dbReference type="EMBL" id="KAF0713202.1"/>
    </source>
</evidence>
<protein>
    <submittedName>
        <fullName evidence="2">Endo/exonuclease/phosphatase domain-containing protein</fullName>
    </submittedName>
</protein>
<dbReference type="InterPro" id="IPR000477">
    <property type="entry name" value="RT_dom"/>
</dbReference>
<dbReference type="GO" id="GO:0004527">
    <property type="term" value="F:exonuclease activity"/>
    <property type="evidence" value="ECO:0007669"/>
    <property type="project" value="UniProtKB-KW"/>
</dbReference>
<proteinExistence type="predicted"/>
<reference evidence="2 3" key="1">
    <citation type="submission" date="2019-08" db="EMBL/GenBank/DDBJ databases">
        <title>Whole genome of Aphis craccivora.</title>
        <authorList>
            <person name="Voronova N.V."/>
            <person name="Shulinski R.S."/>
            <person name="Bandarenka Y.V."/>
            <person name="Zhorov D.G."/>
            <person name="Warner D."/>
        </authorList>
    </citation>
    <scope>NUCLEOTIDE SEQUENCE [LARGE SCALE GENOMIC DNA]</scope>
    <source>
        <strain evidence="2">180601</strain>
        <tissue evidence="2">Whole Body</tissue>
    </source>
</reference>
<dbReference type="Gene3D" id="3.60.10.10">
    <property type="entry name" value="Endonuclease/exonuclease/phosphatase"/>
    <property type="match status" value="1"/>
</dbReference>
<dbReference type="SUPFAM" id="SSF56219">
    <property type="entry name" value="DNase I-like"/>
    <property type="match status" value="1"/>
</dbReference>
<accession>A0A6G0VXP6</accession>
<dbReference type="Pfam" id="PF14529">
    <property type="entry name" value="Exo_endo_phos_2"/>
    <property type="match status" value="1"/>
</dbReference>
<sequence>MDSIIQWNINGLHKHNTDVHRAKTHIQQIALCFQETNLKHNTTFPIKGYNGFFKNRQTYLRASGGVAIFVNNLIESSEIHIQSPLEVIAVSIRLKTSLCICNIYLPDSTNLTLNDLNDIIKQLPKPFIFLGDFNSRNQIWRSHHTDQRGKIMEKFLENEQLILLNTGEYTRHNATHKSLSVIDFTITNSTFAPKTEWTVLNEYCSSDHWPISIKIKDQTVPIIPLVRWNLKNPNWELYQDIINQELNNHPIKLKNEINQTEINSIINNFSNVILDTANLTIGKINIINKNKTVPWWNKECNTAIRAYKKSLNKFKKTKSIDDHIALKKLRAQAKFITKKSKTESWQKYTNSINSNTSSTKMWNKIKSIKGITHQPLPFNINHNGNSLSSPTDIAEAFAQHFIKNNCNSNYEHEFLNFKHKTEENIKRDLELNFYHQENTINQPFNITELHNALSGCKSKSPGPDGIPYSFIQNLPKLGHEILLQIYNVIWEKGIYPDQWRNAIVIPIPKPNKNKFDTSNYRPISLINTLETSNVLTNEQCGFRRNHSTLDTLSSLNNDICNAKNQKQHLILIALDLEKAYDTV</sequence>
<dbReference type="InterPro" id="IPR036691">
    <property type="entry name" value="Endo/exonu/phosph_ase_sf"/>
</dbReference>
<dbReference type="Proteomes" id="UP000478052">
    <property type="component" value="Unassembled WGS sequence"/>
</dbReference>
<dbReference type="PROSITE" id="PS50878">
    <property type="entry name" value="RT_POL"/>
    <property type="match status" value="1"/>
</dbReference>
<dbReference type="EMBL" id="VUJU01010742">
    <property type="protein sequence ID" value="KAF0713202.1"/>
    <property type="molecule type" value="Genomic_DNA"/>
</dbReference>
<dbReference type="InterPro" id="IPR005135">
    <property type="entry name" value="Endo/exonuclease/phosphatase"/>
</dbReference>
<comment type="caution">
    <text evidence="2">The sequence shown here is derived from an EMBL/GenBank/DDBJ whole genome shotgun (WGS) entry which is preliminary data.</text>
</comment>
<dbReference type="PANTHER" id="PTHR36688:SF2">
    <property type="entry name" value="ENDONUCLEASE_EXONUCLEASE_PHOSPHATASE DOMAIN-CONTAINING PROTEIN"/>
    <property type="match status" value="1"/>
</dbReference>
<keyword evidence="2" id="KW-0540">Nuclease</keyword>
<organism evidence="2 3">
    <name type="scientific">Aphis craccivora</name>
    <name type="common">Cowpea aphid</name>
    <dbReference type="NCBI Taxonomy" id="307492"/>
    <lineage>
        <taxon>Eukaryota</taxon>
        <taxon>Metazoa</taxon>
        <taxon>Ecdysozoa</taxon>
        <taxon>Arthropoda</taxon>
        <taxon>Hexapoda</taxon>
        <taxon>Insecta</taxon>
        <taxon>Pterygota</taxon>
        <taxon>Neoptera</taxon>
        <taxon>Paraneoptera</taxon>
        <taxon>Hemiptera</taxon>
        <taxon>Sternorrhyncha</taxon>
        <taxon>Aphidomorpha</taxon>
        <taxon>Aphidoidea</taxon>
        <taxon>Aphididae</taxon>
        <taxon>Aphidini</taxon>
        <taxon>Aphis</taxon>
        <taxon>Aphis</taxon>
    </lineage>
</organism>
<keyword evidence="2" id="KW-0378">Hydrolase</keyword>
<name>A0A6G0VXP6_APHCR</name>
<keyword evidence="2" id="KW-0269">Exonuclease</keyword>
<gene>
    <name evidence="2" type="ORF">FWK35_00035563</name>
</gene>
<evidence type="ECO:0000313" key="3">
    <source>
        <dbReference type="Proteomes" id="UP000478052"/>
    </source>
</evidence>
<feature type="non-terminal residue" evidence="2">
    <location>
        <position position="583"/>
    </location>
</feature>
<dbReference type="AlphaFoldDB" id="A0A6G0VXP6"/>
<keyword evidence="3" id="KW-1185">Reference proteome</keyword>
<dbReference type="PANTHER" id="PTHR36688">
    <property type="entry name" value="ENDO/EXONUCLEASE/PHOSPHATASE DOMAIN-CONTAINING PROTEIN"/>
    <property type="match status" value="1"/>
</dbReference>
<dbReference type="OrthoDB" id="6776929at2759"/>
<evidence type="ECO:0000259" key="1">
    <source>
        <dbReference type="PROSITE" id="PS50878"/>
    </source>
</evidence>
<dbReference type="InterPro" id="IPR052560">
    <property type="entry name" value="RdDP_mobile_element"/>
</dbReference>